<reference evidence="3 4" key="1">
    <citation type="submission" date="2018-09" db="EMBL/GenBank/DDBJ databases">
        <title>Mesorhizobium carmichaelinearum sp. nov. isolated from Carmichaelinea spp. root nodules in New Zealand.</title>
        <authorList>
            <person name="De Meyer S.E."/>
        </authorList>
    </citation>
    <scope>NUCLEOTIDE SEQUENCE [LARGE SCALE GENOMIC DNA]</scope>
    <source>
        <strain evidence="3 4">LMG 28313</strain>
    </source>
</reference>
<dbReference type="GO" id="GO:0006281">
    <property type="term" value="P:DNA repair"/>
    <property type="evidence" value="ECO:0007669"/>
    <property type="project" value="InterPro"/>
</dbReference>
<dbReference type="AlphaFoldDB" id="A0A6M7TJZ9"/>
<dbReference type="PANTHER" id="PTHR45674:SF4">
    <property type="entry name" value="DNA LIGASE 1"/>
    <property type="match status" value="1"/>
</dbReference>
<proteinExistence type="inferred from homology"/>
<comment type="similarity">
    <text evidence="1">Belongs to the ATP-dependent DNA ligase family.</text>
</comment>
<accession>A0A6M7TJZ9</accession>
<dbReference type="PROSITE" id="PS50160">
    <property type="entry name" value="DNA_LIGASE_A3"/>
    <property type="match status" value="1"/>
</dbReference>
<comment type="caution">
    <text evidence="3">The sequence shown here is derived from an EMBL/GenBank/DDBJ whole genome shotgun (WGS) entry which is preliminary data.</text>
</comment>
<evidence type="ECO:0000313" key="4">
    <source>
        <dbReference type="Proteomes" id="UP000275530"/>
    </source>
</evidence>
<organism evidence="3 4">
    <name type="scientific">Mesorhizobium jarvisii</name>
    <dbReference type="NCBI Taxonomy" id="1777867"/>
    <lineage>
        <taxon>Bacteria</taxon>
        <taxon>Pseudomonadati</taxon>
        <taxon>Pseudomonadota</taxon>
        <taxon>Alphaproteobacteria</taxon>
        <taxon>Hyphomicrobiales</taxon>
        <taxon>Phyllobacteriaceae</taxon>
        <taxon>Mesorhizobium</taxon>
    </lineage>
</organism>
<dbReference type="Gene3D" id="3.30.470.30">
    <property type="entry name" value="DNA ligase/mRNA capping enzyme"/>
    <property type="match status" value="1"/>
</dbReference>
<protein>
    <submittedName>
        <fullName evidence="3">ATP-dependent DNA ligase</fullName>
    </submittedName>
</protein>
<keyword evidence="2 3" id="KW-0436">Ligase</keyword>
<gene>
    <name evidence="3" type="ORF">D3242_22960</name>
</gene>
<sequence>MRLKFVAPLMPTLVNQPPEGDGWIHEVKFDGYRSQLIIDEVGTRIYTRNGHDWTAKYRDLVQEARGLGAESAIVDGEIIVLNEAGLSDFGELRKAITRRQHDLYFVAFDLLHLNGHDLRDMALEERREILASMIEPGGRIQFSEPLPGEAKAIFHLVDQAGLEGMVSKRRESRYRSGPSTNWLKAKCYTVEEYELLGVEREAGKPAFALMADRATGRYVGSAFINSSRAIRERLWKRVQEHAAPAPKGMKRPATQWVKPGIIGRVKHLRGEEDLRHASLQDFREEDGANPTSGE</sequence>
<keyword evidence="4" id="KW-1185">Reference proteome</keyword>
<dbReference type="GO" id="GO:0003910">
    <property type="term" value="F:DNA ligase (ATP) activity"/>
    <property type="evidence" value="ECO:0007669"/>
    <property type="project" value="InterPro"/>
</dbReference>
<dbReference type="EMBL" id="QZXA01000009">
    <property type="protein sequence ID" value="RJT31123.1"/>
    <property type="molecule type" value="Genomic_DNA"/>
</dbReference>
<dbReference type="InterPro" id="IPR012310">
    <property type="entry name" value="DNA_ligase_ATP-dep_cent"/>
</dbReference>
<dbReference type="CDD" id="cd07906">
    <property type="entry name" value="Adenylation_DNA_ligase_LigD_LigC"/>
    <property type="match status" value="1"/>
</dbReference>
<dbReference type="GO" id="GO:0005524">
    <property type="term" value="F:ATP binding"/>
    <property type="evidence" value="ECO:0007669"/>
    <property type="project" value="InterPro"/>
</dbReference>
<name>A0A6M7TJZ9_9HYPH</name>
<dbReference type="InterPro" id="IPR050191">
    <property type="entry name" value="ATP-dep_DNA_ligase"/>
</dbReference>
<dbReference type="Pfam" id="PF01068">
    <property type="entry name" value="DNA_ligase_A_M"/>
    <property type="match status" value="1"/>
</dbReference>
<dbReference type="SUPFAM" id="SSF56091">
    <property type="entry name" value="DNA ligase/mRNA capping enzyme, catalytic domain"/>
    <property type="match status" value="1"/>
</dbReference>
<dbReference type="Gene3D" id="3.30.1490.70">
    <property type="match status" value="1"/>
</dbReference>
<dbReference type="RefSeq" id="WP_064982704.1">
    <property type="nucleotide sequence ID" value="NZ_CP033507.1"/>
</dbReference>
<dbReference type="PANTHER" id="PTHR45674">
    <property type="entry name" value="DNA LIGASE 1/3 FAMILY MEMBER"/>
    <property type="match status" value="1"/>
</dbReference>
<evidence type="ECO:0000313" key="3">
    <source>
        <dbReference type="EMBL" id="RJT31123.1"/>
    </source>
</evidence>
<evidence type="ECO:0000256" key="1">
    <source>
        <dbReference type="ARBA" id="ARBA00007572"/>
    </source>
</evidence>
<evidence type="ECO:0000256" key="2">
    <source>
        <dbReference type="ARBA" id="ARBA00022598"/>
    </source>
</evidence>
<dbReference type="Proteomes" id="UP000275530">
    <property type="component" value="Unassembled WGS sequence"/>
</dbReference>
<dbReference type="GO" id="GO:0006310">
    <property type="term" value="P:DNA recombination"/>
    <property type="evidence" value="ECO:0007669"/>
    <property type="project" value="InterPro"/>
</dbReference>